<dbReference type="Pfam" id="PF06985">
    <property type="entry name" value="HET"/>
    <property type="match status" value="1"/>
</dbReference>
<dbReference type="InterPro" id="IPR010730">
    <property type="entry name" value="HET"/>
</dbReference>
<gene>
    <name evidence="2" type="ORF">TRIATDRAFT_291940</name>
</gene>
<dbReference type="EMBL" id="ABDG02000023">
    <property type="protein sequence ID" value="EHK45650.1"/>
    <property type="molecule type" value="Genomic_DNA"/>
</dbReference>
<keyword evidence="3" id="KW-1185">Reference proteome</keyword>
<proteinExistence type="predicted"/>
<dbReference type="PANTHER" id="PTHR24148:SF78">
    <property type="entry name" value="HETEROKARYON INCOMPATIBILITY DOMAIN-CONTAINING PROTEIN"/>
    <property type="match status" value="1"/>
</dbReference>
<evidence type="ECO:0000313" key="2">
    <source>
        <dbReference type="EMBL" id="EHK45650.1"/>
    </source>
</evidence>
<dbReference type="InterPro" id="IPR052895">
    <property type="entry name" value="HetReg/Transcr_Mod"/>
</dbReference>
<reference evidence="2 3" key="1">
    <citation type="journal article" date="2011" name="Genome Biol.">
        <title>Comparative genome sequence analysis underscores mycoparasitism as the ancestral life style of Trichoderma.</title>
        <authorList>
            <person name="Kubicek C.P."/>
            <person name="Herrera-Estrella A."/>
            <person name="Seidl-Seiboth V."/>
            <person name="Martinez D.A."/>
            <person name="Druzhinina I.S."/>
            <person name="Thon M."/>
            <person name="Zeilinger S."/>
            <person name="Casas-Flores S."/>
            <person name="Horwitz B.A."/>
            <person name="Mukherjee P.K."/>
            <person name="Mukherjee M."/>
            <person name="Kredics L."/>
            <person name="Alcaraz L.D."/>
            <person name="Aerts A."/>
            <person name="Antal Z."/>
            <person name="Atanasova L."/>
            <person name="Cervantes-Badillo M.G."/>
            <person name="Challacombe J."/>
            <person name="Chertkov O."/>
            <person name="McCluskey K."/>
            <person name="Coulpier F."/>
            <person name="Deshpande N."/>
            <person name="von Doehren H."/>
            <person name="Ebbole D.J."/>
            <person name="Esquivel-Naranjo E.U."/>
            <person name="Fekete E."/>
            <person name="Flipphi M."/>
            <person name="Glaser F."/>
            <person name="Gomez-Rodriguez E.Y."/>
            <person name="Gruber S."/>
            <person name="Han C."/>
            <person name="Henrissat B."/>
            <person name="Hermosa R."/>
            <person name="Hernandez-Onate M."/>
            <person name="Karaffa L."/>
            <person name="Kosti I."/>
            <person name="Le Crom S."/>
            <person name="Lindquist E."/>
            <person name="Lucas S."/>
            <person name="Luebeck M."/>
            <person name="Luebeck P.S."/>
            <person name="Margeot A."/>
            <person name="Metz B."/>
            <person name="Misra M."/>
            <person name="Nevalainen H."/>
            <person name="Omann M."/>
            <person name="Packer N."/>
            <person name="Perrone G."/>
            <person name="Uresti-Rivera E.E."/>
            <person name="Salamov A."/>
            <person name="Schmoll M."/>
            <person name="Seiboth B."/>
            <person name="Shapiro H."/>
            <person name="Sukno S."/>
            <person name="Tamayo-Ramos J.A."/>
            <person name="Tisch D."/>
            <person name="Wiest A."/>
            <person name="Wilkinson H.H."/>
            <person name="Zhang M."/>
            <person name="Coutinho P.M."/>
            <person name="Kenerley C.M."/>
            <person name="Monte E."/>
            <person name="Baker S.E."/>
            <person name="Grigoriev I.V."/>
        </authorList>
    </citation>
    <scope>NUCLEOTIDE SEQUENCE [LARGE SCALE GENOMIC DNA]</scope>
    <source>
        <strain evidence="3">ATCC 20476 / IMI 206040</strain>
    </source>
</reference>
<dbReference type="HOGENOM" id="CLU_004184_9_3_1"/>
<dbReference type="OMA" id="LARGCEN"/>
<dbReference type="Proteomes" id="UP000005426">
    <property type="component" value="Unassembled WGS sequence"/>
</dbReference>
<protein>
    <recommendedName>
        <fullName evidence="1">Heterokaryon incompatibility domain-containing protein</fullName>
    </recommendedName>
</protein>
<dbReference type="STRING" id="452589.G9NUB7"/>
<name>G9NUB7_HYPAI</name>
<dbReference type="PANTHER" id="PTHR24148">
    <property type="entry name" value="ANKYRIN REPEAT DOMAIN-CONTAINING PROTEIN 39 HOMOLOG-RELATED"/>
    <property type="match status" value="1"/>
</dbReference>
<dbReference type="eggNOG" id="KOG4177">
    <property type="taxonomic scope" value="Eukaryota"/>
</dbReference>
<dbReference type="OrthoDB" id="4900450at2759"/>
<comment type="caution">
    <text evidence="2">The sequence shown here is derived from an EMBL/GenBank/DDBJ whole genome shotgun (WGS) entry which is preliminary data.</text>
</comment>
<feature type="domain" description="Heterokaryon incompatibility" evidence="1">
    <location>
        <begin position="66"/>
        <end position="197"/>
    </location>
</feature>
<evidence type="ECO:0000259" key="1">
    <source>
        <dbReference type="Pfam" id="PF06985"/>
    </source>
</evidence>
<accession>G9NUB7</accession>
<evidence type="ECO:0000313" key="3">
    <source>
        <dbReference type="Proteomes" id="UP000005426"/>
    </source>
</evidence>
<sequence>MESPTQTKTEQINAAAMPLAYTYSHLPKGNIRLLKLLPHRDISSPLLCSLIDYPLQDLAGSNHHLYDSLSYAWGSPEKTRSISIGDCYLPITTNLHAALLRLRDRFFERIIWVDAICINQQDLNERSSQVQRMATIYALANRVIVWLGEAEDNSDQALEELHNSADGQPAGEDQRLRNAVLKLLQRPWFKRIWILQEVAAARNVLILCGSSEIDGYIFCMGINSLNLNYTEAPGLRNFIRSATYLIRRKVFQPKHTTSNPSTFSLNIAPLSELIDMYHAREASDCRDKVYALLGMSSDNYSPRDLSPNYDIQWETLFQQVIKLILCETLSISIWPDKEVAIIKNKCCTLGQVSSVKSDATWSDKQNVTISKYTSRGSQKFEENIFWTLTLKTLANSIQEGDIICLLQGASKPTVIRPYKDYFIIIAIAINPATNKQAEKANNGWVKVLQSVTDFPRDFLLVWDWTKSLRRVFTCYSSYENYGSNI</sequence>
<organism evidence="2 3">
    <name type="scientific">Hypocrea atroviridis (strain ATCC 20476 / IMI 206040)</name>
    <name type="common">Trichoderma atroviride</name>
    <dbReference type="NCBI Taxonomy" id="452589"/>
    <lineage>
        <taxon>Eukaryota</taxon>
        <taxon>Fungi</taxon>
        <taxon>Dikarya</taxon>
        <taxon>Ascomycota</taxon>
        <taxon>Pezizomycotina</taxon>
        <taxon>Sordariomycetes</taxon>
        <taxon>Hypocreomycetidae</taxon>
        <taxon>Hypocreales</taxon>
        <taxon>Hypocreaceae</taxon>
        <taxon>Trichoderma</taxon>
    </lineage>
</organism>
<dbReference type="AlphaFoldDB" id="G9NUB7"/>